<name>A0A1S1Z3G2_FLAPC</name>
<keyword evidence="1 4" id="KW-0349">Heme</keyword>
<dbReference type="RefSeq" id="WP_044228302.1">
    <property type="nucleotide sequence ID" value="NZ_JRYR02000001.1"/>
</dbReference>
<dbReference type="InterPro" id="IPR051459">
    <property type="entry name" value="Cytochrome_c-type_DH"/>
</dbReference>
<evidence type="ECO:0000259" key="5">
    <source>
        <dbReference type="PROSITE" id="PS51007"/>
    </source>
</evidence>
<dbReference type="PANTHER" id="PTHR35008:SF8">
    <property type="entry name" value="ALCOHOL DEHYDROGENASE CYTOCHROME C SUBUNIT"/>
    <property type="match status" value="1"/>
</dbReference>
<dbReference type="OrthoDB" id="9811395at2"/>
<dbReference type="GO" id="GO:0020037">
    <property type="term" value="F:heme binding"/>
    <property type="evidence" value="ECO:0007669"/>
    <property type="project" value="InterPro"/>
</dbReference>
<dbReference type="InterPro" id="IPR009056">
    <property type="entry name" value="Cyt_c-like_dom"/>
</dbReference>
<dbReference type="Proteomes" id="UP000179797">
    <property type="component" value="Unassembled WGS sequence"/>
</dbReference>
<dbReference type="InterPro" id="IPR036909">
    <property type="entry name" value="Cyt_c-like_dom_sf"/>
</dbReference>
<evidence type="ECO:0000256" key="1">
    <source>
        <dbReference type="ARBA" id="ARBA00022617"/>
    </source>
</evidence>
<comment type="caution">
    <text evidence="6">The sequence shown here is derived from an EMBL/GenBank/DDBJ whole genome shotgun (WGS) entry which is preliminary data.</text>
</comment>
<dbReference type="Pfam" id="PF00034">
    <property type="entry name" value="Cytochrom_C"/>
    <property type="match status" value="1"/>
</dbReference>
<organism evidence="6 7">
    <name type="scientific">Flammeovirga pacifica</name>
    <dbReference type="NCBI Taxonomy" id="915059"/>
    <lineage>
        <taxon>Bacteria</taxon>
        <taxon>Pseudomonadati</taxon>
        <taxon>Bacteroidota</taxon>
        <taxon>Cytophagia</taxon>
        <taxon>Cytophagales</taxon>
        <taxon>Flammeovirgaceae</taxon>
        <taxon>Flammeovirga</taxon>
    </lineage>
</organism>
<evidence type="ECO:0000256" key="3">
    <source>
        <dbReference type="ARBA" id="ARBA00023004"/>
    </source>
</evidence>
<evidence type="ECO:0000313" key="6">
    <source>
        <dbReference type="EMBL" id="OHX67693.1"/>
    </source>
</evidence>
<accession>A0A1S1Z3G2</accession>
<sequence length="133" mass="14832">MKLKYLLLSFPIIALLSFTINENDPFKESISRGQGIYMVNCMHCHLQDGQGVEPTVPPLAGVKYLVENKHQAIRQVLHGLEKPITINGVTYEGNMPEQAALTDQEAADVLNYIRNSWGNKAPMIGAHEVAMER</sequence>
<dbReference type="Gene3D" id="1.10.760.10">
    <property type="entry name" value="Cytochrome c-like domain"/>
    <property type="match status" value="1"/>
</dbReference>
<evidence type="ECO:0000313" key="7">
    <source>
        <dbReference type="Proteomes" id="UP000179797"/>
    </source>
</evidence>
<gene>
    <name evidence="6" type="ORF">NH26_15710</name>
</gene>
<dbReference type="PROSITE" id="PS51007">
    <property type="entry name" value="CYTC"/>
    <property type="match status" value="1"/>
</dbReference>
<feature type="domain" description="Cytochrome c" evidence="5">
    <location>
        <begin position="28"/>
        <end position="117"/>
    </location>
</feature>
<dbReference type="GO" id="GO:0009055">
    <property type="term" value="F:electron transfer activity"/>
    <property type="evidence" value="ECO:0007669"/>
    <property type="project" value="InterPro"/>
</dbReference>
<evidence type="ECO:0000256" key="2">
    <source>
        <dbReference type="ARBA" id="ARBA00022723"/>
    </source>
</evidence>
<dbReference type="SUPFAM" id="SSF46626">
    <property type="entry name" value="Cytochrome c"/>
    <property type="match status" value="1"/>
</dbReference>
<keyword evidence="7" id="KW-1185">Reference proteome</keyword>
<keyword evidence="2 4" id="KW-0479">Metal-binding</keyword>
<evidence type="ECO:0000256" key="4">
    <source>
        <dbReference type="PROSITE-ProRule" id="PRU00433"/>
    </source>
</evidence>
<proteinExistence type="predicted"/>
<dbReference type="EMBL" id="JRYR02000001">
    <property type="protein sequence ID" value="OHX67693.1"/>
    <property type="molecule type" value="Genomic_DNA"/>
</dbReference>
<dbReference type="GO" id="GO:0046872">
    <property type="term" value="F:metal ion binding"/>
    <property type="evidence" value="ECO:0007669"/>
    <property type="project" value="UniProtKB-KW"/>
</dbReference>
<dbReference type="PANTHER" id="PTHR35008">
    <property type="entry name" value="BLL4482 PROTEIN-RELATED"/>
    <property type="match status" value="1"/>
</dbReference>
<dbReference type="STRING" id="915059.NH26_15710"/>
<protein>
    <recommendedName>
        <fullName evidence="5">Cytochrome c domain-containing protein</fullName>
    </recommendedName>
</protein>
<reference evidence="6 7" key="1">
    <citation type="journal article" date="2012" name="Int. J. Syst. Evol. Microbiol.">
        <title>Flammeovirga pacifica sp. nov., isolated from deep-sea sediment.</title>
        <authorList>
            <person name="Xu H."/>
            <person name="Fu Y."/>
            <person name="Yang N."/>
            <person name="Ding Z."/>
            <person name="Lai Q."/>
            <person name="Zeng R."/>
        </authorList>
    </citation>
    <scope>NUCLEOTIDE SEQUENCE [LARGE SCALE GENOMIC DNA]</scope>
    <source>
        <strain evidence="7">DSM 24597 / LMG 26175 / WPAGA1</strain>
    </source>
</reference>
<dbReference type="AlphaFoldDB" id="A0A1S1Z3G2"/>
<keyword evidence="3 4" id="KW-0408">Iron</keyword>